<keyword evidence="2" id="KW-1185">Reference proteome</keyword>
<dbReference type="Proteomes" id="UP001381693">
    <property type="component" value="Unassembled WGS sequence"/>
</dbReference>
<reference evidence="1 2" key="1">
    <citation type="submission" date="2023-11" db="EMBL/GenBank/DDBJ databases">
        <title>Halocaridina rubra genome assembly.</title>
        <authorList>
            <person name="Smith C."/>
        </authorList>
    </citation>
    <scope>NUCLEOTIDE SEQUENCE [LARGE SCALE GENOMIC DNA]</scope>
    <source>
        <strain evidence="1">EP-1</strain>
        <tissue evidence="1">Whole</tissue>
    </source>
</reference>
<evidence type="ECO:0000313" key="1">
    <source>
        <dbReference type="EMBL" id="KAK7082103.1"/>
    </source>
</evidence>
<dbReference type="AlphaFoldDB" id="A0AAN9ABK2"/>
<evidence type="ECO:0000313" key="2">
    <source>
        <dbReference type="Proteomes" id="UP001381693"/>
    </source>
</evidence>
<dbReference type="EMBL" id="JAXCGZ010004193">
    <property type="protein sequence ID" value="KAK7082103.1"/>
    <property type="molecule type" value="Genomic_DNA"/>
</dbReference>
<organism evidence="1 2">
    <name type="scientific">Halocaridina rubra</name>
    <name type="common">Hawaiian red shrimp</name>
    <dbReference type="NCBI Taxonomy" id="373956"/>
    <lineage>
        <taxon>Eukaryota</taxon>
        <taxon>Metazoa</taxon>
        <taxon>Ecdysozoa</taxon>
        <taxon>Arthropoda</taxon>
        <taxon>Crustacea</taxon>
        <taxon>Multicrustacea</taxon>
        <taxon>Malacostraca</taxon>
        <taxon>Eumalacostraca</taxon>
        <taxon>Eucarida</taxon>
        <taxon>Decapoda</taxon>
        <taxon>Pleocyemata</taxon>
        <taxon>Caridea</taxon>
        <taxon>Atyoidea</taxon>
        <taxon>Atyidae</taxon>
        <taxon>Halocaridina</taxon>
    </lineage>
</organism>
<gene>
    <name evidence="1" type="ORF">SK128_017734</name>
</gene>
<feature type="non-terminal residue" evidence="1">
    <location>
        <position position="1"/>
    </location>
</feature>
<comment type="caution">
    <text evidence="1">The sequence shown here is derived from an EMBL/GenBank/DDBJ whole genome shotgun (WGS) entry which is preliminary data.</text>
</comment>
<protein>
    <submittedName>
        <fullName evidence="1">Uncharacterized protein</fullName>
    </submittedName>
</protein>
<sequence>THGNCRHASSGFTNRSTQLISIHLLHDDRASRCQMLPNTEPDVTVIGIHHLELLWIPRTSLLPLPAAIALTTNGSQMSLGLGCFKGTLKICNKSSIAKIQVHKGIQTPLLSFAHCQLSIILSDFPKPILAATHVNRCAEMTLPATTSPSAARNPFLPEFGDVVLSMADLQQPHSRIWSGLLMKIHHKDDAVPFTIHTLWSIPIPSQSQVKEELDSMVNHGIIEPDQPSEWCQPWSWWLNSYT</sequence>
<name>A0AAN9ABK2_HALRR</name>
<proteinExistence type="predicted"/>
<accession>A0AAN9ABK2</accession>